<organism evidence="5 6">
    <name type="scientific">Microbacterium panaciterrae</name>
    <dbReference type="NCBI Taxonomy" id="985759"/>
    <lineage>
        <taxon>Bacteria</taxon>
        <taxon>Bacillati</taxon>
        <taxon>Actinomycetota</taxon>
        <taxon>Actinomycetes</taxon>
        <taxon>Micrococcales</taxon>
        <taxon>Microbacteriaceae</taxon>
        <taxon>Microbacterium</taxon>
    </lineage>
</organism>
<dbReference type="Proteomes" id="UP001500731">
    <property type="component" value="Unassembled WGS sequence"/>
</dbReference>
<dbReference type="PANTHER" id="PTHR22925:SF3">
    <property type="entry name" value="GLYCOSYL HYDROLASE FAMILY PROTEIN 43"/>
    <property type="match status" value="1"/>
</dbReference>
<gene>
    <name evidence="5" type="ORF">GCM10023171_17140</name>
</gene>
<dbReference type="PANTHER" id="PTHR22925">
    <property type="entry name" value="GLYCOSYL HYDROLASE 43 FAMILY MEMBER"/>
    <property type="match status" value="1"/>
</dbReference>
<name>A0ABP8PCH4_9MICO</name>
<dbReference type="CDD" id="cd18825">
    <property type="entry name" value="GH43_CtGH43-like"/>
    <property type="match status" value="1"/>
</dbReference>
<keyword evidence="6" id="KW-1185">Reference proteome</keyword>
<dbReference type="SUPFAM" id="SSF49785">
    <property type="entry name" value="Galactose-binding domain-like"/>
    <property type="match status" value="2"/>
</dbReference>
<evidence type="ECO:0000256" key="2">
    <source>
        <dbReference type="ARBA" id="ARBA00022801"/>
    </source>
</evidence>
<evidence type="ECO:0000313" key="5">
    <source>
        <dbReference type="EMBL" id="GAA4484360.1"/>
    </source>
</evidence>
<evidence type="ECO:0000256" key="3">
    <source>
        <dbReference type="ARBA" id="ARBA00023295"/>
    </source>
</evidence>
<accession>A0ABP8PCH4</accession>
<evidence type="ECO:0000256" key="4">
    <source>
        <dbReference type="SAM" id="SignalP"/>
    </source>
</evidence>
<reference evidence="6" key="1">
    <citation type="journal article" date="2019" name="Int. J. Syst. Evol. Microbiol.">
        <title>The Global Catalogue of Microorganisms (GCM) 10K type strain sequencing project: providing services to taxonomists for standard genome sequencing and annotation.</title>
        <authorList>
            <consortium name="The Broad Institute Genomics Platform"/>
            <consortium name="The Broad Institute Genome Sequencing Center for Infectious Disease"/>
            <person name="Wu L."/>
            <person name="Ma J."/>
        </authorList>
    </citation>
    <scope>NUCLEOTIDE SEQUENCE [LARGE SCALE GENOMIC DNA]</scope>
    <source>
        <strain evidence="6">JCM 17839</strain>
    </source>
</reference>
<dbReference type="InterPro" id="IPR006710">
    <property type="entry name" value="Glyco_hydro_43"/>
</dbReference>
<evidence type="ECO:0000313" key="6">
    <source>
        <dbReference type="Proteomes" id="UP001500731"/>
    </source>
</evidence>
<feature type="chain" id="PRO_5045473352" description="F5/8 type C domain-containing protein" evidence="4">
    <location>
        <begin position="28"/>
        <end position="942"/>
    </location>
</feature>
<dbReference type="InterPro" id="IPR008979">
    <property type="entry name" value="Galactose-bd-like_sf"/>
</dbReference>
<proteinExistence type="inferred from homology"/>
<dbReference type="Gene3D" id="2.115.10.20">
    <property type="entry name" value="Glycosyl hydrolase domain, family 43"/>
    <property type="match status" value="1"/>
</dbReference>
<sequence>MKSTRAVALAACTAVALAMAGVGTAQAAVPTGDPTTYSTYPAIQDPGSRAADYFQPYWFDDKGAHIQAHGGQIVTAQELGVTGDGVTSGVESGRTVYYWYGEDRTNGYYGSPGVHAYKSYDTLNWTDEGVVLRAVSSASELTSPYFDALYDTVDDAGNPRADRIAQLDYHLDTADAADHTTVFERPKVLYNKSTRTWVLWWHSDGQTTPGGSMYARSMAGVAVSDSPTGPFTMVGVYRLPNRTNYKDCISAAVPGQARDMTVFQDADGTAYISYSSEENRSLYVAKLDSSYTNVTHTTNADQLNAGQYSADGRYPYIFADGTAAAPVRGQDFQIVKECGMLEAPALFAHGGKYYAVASGATGWGPNPQTYYTADSVLGAWIRGVDPNDPYENVAYNSIPEGGDGLLSIGDTRRTTFGSQTASVLDLGGGRYVYLGDRWDSGAADSTYVALPITFGENGRAEMRNPATEDPARWARGWDATYWDDKGLGNGIWSVGDTGLPTTIEPGMDFGARLPVTVPVTSGGSTAQVGVTWSATSFTERGSQTITGTLGADAQFTAGRTFTRTIMVATPGIVNLAPQATVAASSRNDMAPSVVDGNVKGKGWDNWVGGGAYPASSWLSFSWPLAEKVDEIDVHTYKDGSTATWPSSIAVEYVDASGAWRPSTVHAALAQDASASAPVAKLDLTGLPLTNGIRLQLSTATNTWQSISEVQIWGADGVTDLCSVAGTTVSASFFQTEWATMPAQSACDRNAATSWSTWTGGTPVSAATFTVEPATAQIVDRVGFTNIEGTITGVSVDYRDAQGTWHSTSARNQPPHANGLPTTVSFAPVFASAVRVAFATPGSYLKIPVLAVGAAKSTVVPSVAVHCTGSQIVFKTTVQNTAYKAADITITTPFGTKTADSVAPGTSSTIAFPTHTSSIGTGETTFSVDDATVTVGYPAATCQ</sequence>
<dbReference type="RefSeq" id="WP_345186110.1">
    <property type="nucleotide sequence ID" value="NZ_BAABGP010000011.1"/>
</dbReference>
<feature type="signal peptide" evidence="4">
    <location>
        <begin position="1"/>
        <end position="27"/>
    </location>
</feature>
<dbReference type="Gene3D" id="2.60.120.260">
    <property type="entry name" value="Galactose-binding domain-like"/>
    <property type="match status" value="2"/>
</dbReference>
<evidence type="ECO:0008006" key="7">
    <source>
        <dbReference type="Google" id="ProtNLM"/>
    </source>
</evidence>
<keyword evidence="4" id="KW-0732">Signal</keyword>
<keyword evidence="3" id="KW-0326">Glycosidase</keyword>
<dbReference type="SUPFAM" id="SSF75005">
    <property type="entry name" value="Arabinanase/levansucrase/invertase"/>
    <property type="match status" value="1"/>
</dbReference>
<comment type="caution">
    <text evidence="5">The sequence shown here is derived from an EMBL/GenBank/DDBJ whole genome shotgun (WGS) entry which is preliminary data.</text>
</comment>
<dbReference type="InterPro" id="IPR023296">
    <property type="entry name" value="Glyco_hydro_beta-prop_sf"/>
</dbReference>
<comment type="similarity">
    <text evidence="1">Belongs to the glycosyl hydrolase 43 family.</text>
</comment>
<keyword evidence="2" id="KW-0378">Hydrolase</keyword>
<dbReference type="EMBL" id="BAABGP010000011">
    <property type="protein sequence ID" value="GAA4484360.1"/>
    <property type="molecule type" value="Genomic_DNA"/>
</dbReference>
<evidence type="ECO:0000256" key="1">
    <source>
        <dbReference type="ARBA" id="ARBA00009865"/>
    </source>
</evidence>
<protein>
    <recommendedName>
        <fullName evidence="7">F5/8 type C domain-containing protein</fullName>
    </recommendedName>
</protein>
<dbReference type="Pfam" id="PF04616">
    <property type="entry name" value="Glyco_hydro_43"/>
    <property type="match status" value="1"/>
</dbReference>